<organism evidence="2 3">
    <name type="scientific">Hydnomerulius pinastri MD-312</name>
    <dbReference type="NCBI Taxonomy" id="994086"/>
    <lineage>
        <taxon>Eukaryota</taxon>
        <taxon>Fungi</taxon>
        <taxon>Dikarya</taxon>
        <taxon>Basidiomycota</taxon>
        <taxon>Agaricomycotina</taxon>
        <taxon>Agaricomycetes</taxon>
        <taxon>Agaricomycetidae</taxon>
        <taxon>Boletales</taxon>
        <taxon>Boletales incertae sedis</taxon>
        <taxon>Leucogyrophana</taxon>
    </lineage>
</organism>
<evidence type="ECO:0000313" key="2">
    <source>
        <dbReference type="EMBL" id="KIJ60037.1"/>
    </source>
</evidence>
<dbReference type="HOGENOM" id="CLU_199221_0_0_1"/>
<accession>A0A0C9WAA8</accession>
<dbReference type="EMBL" id="KN839877">
    <property type="protein sequence ID" value="KIJ60037.1"/>
    <property type="molecule type" value="Genomic_DNA"/>
</dbReference>
<keyword evidence="3" id="KW-1185">Reference proteome</keyword>
<evidence type="ECO:0000313" key="3">
    <source>
        <dbReference type="Proteomes" id="UP000053820"/>
    </source>
</evidence>
<dbReference type="AlphaFoldDB" id="A0A0C9WAA8"/>
<gene>
    <name evidence="2" type="ORF">HYDPIDRAFT_117720</name>
</gene>
<keyword evidence="1" id="KW-1133">Transmembrane helix</keyword>
<sequence length="76" mass="8413">MAFLLSVAWSAWPTAVLVMSFMAGTLISLQFIVYGVHCIVVLIVEVLRGIRRSVLRCFAWIRAAPPAVLEKHASTK</sequence>
<keyword evidence="1" id="KW-0472">Membrane</keyword>
<dbReference type="OrthoDB" id="2642524at2759"/>
<proteinExistence type="predicted"/>
<feature type="transmembrane region" description="Helical" evidence="1">
    <location>
        <begin position="27"/>
        <end position="47"/>
    </location>
</feature>
<keyword evidence="1" id="KW-0812">Transmembrane</keyword>
<protein>
    <submittedName>
        <fullName evidence="2">Uncharacterized protein</fullName>
    </submittedName>
</protein>
<dbReference type="Proteomes" id="UP000053820">
    <property type="component" value="Unassembled WGS sequence"/>
</dbReference>
<evidence type="ECO:0000256" key="1">
    <source>
        <dbReference type="SAM" id="Phobius"/>
    </source>
</evidence>
<name>A0A0C9WAA8_9AGAM</name>
<reference evidence="2 3" key="1">
    <citation type="submission" date="2014-04" db="EMBL/GenBank/DDBJ databases">
        <title>Evolutionary Origins and Diversification of the Mycorrhizal Mutualists.</title>
        <authorList>
            <consortium name="DOE Joint Genome Institute"/>
            <consortium name="Mycorrhizal Genomics Consortium"/>
            <person name="Kohler A."/>
            <person name="Kuo A."/>
            <person name="Nagy L.G."/>
            <person name="Floudas D."/>
            <person name="Copeland A."/>
            <person name="Barry K.W."/>
            <person name="Cichocki N."/>
            <person name="Veneault-Fourrey C."/>
            <person name="LaButti K."/>
            <person name="Lindquist E.A."/>
            <person name="Lipzen A."/>
            <person name="Lundell T."/>
            <person name="Morin E."/>
            <person name="Murat C."/>
            <person name="Riley R."/>
            <person name="Ohm R."/>
            <person name="Sun H."/>
            <person name="Tunlid A."/>
            <person name="Henrissat B."/>
            <person name="Grigoriev I.V."/>
            <person name="Hibbett D.S."/>
            <person name="Martin F."/>
        </authorList>
    </citation>
    <scope>NUCLEOTIDE SEQUENCE [LARGE SCALE GENOMIC DNA]</scope>
    <source>
        <strain evidence="2 3">MD-312</strain>
    </source>
</reference>